<dbReference type="Pfam" id="PF00990">
    <property type="entry name" value="GGDEF"/>
    <property type="match status" value="1"/>
</dbReference>
<dbReference type="GO" id="GO:0043709">
    <property type="term" value="P:cell adhesion involved in single-species biofilm formation"/>
    <property type="evidence" value="ECO:0007669"/>
    <property type="project" value="TreeGrafter"/>
</dbReference>
<evidence type="ECO:0000256" key="1">
    <source>
        <dbReference type="ARBA" id="ARBA00012528"/>
    </source>
</evidence>
<reference evidence="4 5" key="1">
    <citation type="submission" date="2019-07" db="EMBL/GenBank/DDBJ databases">
        <title>Tepidimonas charontis SPSP-6 draft genome.</title>
        <authorList>
            <person name="Da Costa M.S."/>
            <person name="Froufe H.J.C."/>
            <person name="Egas C."/>
            <person name="Albuquerque L."/>
        </authorList>
    </citation>
    <scope>NUCLEOTIDE SEQUENCE [LARGE SCALE GENOMIC DNA]</scope>
    <source>
        <strain evidence="4 5">SPSP-6</strain>
    </source>
</reference>
<comment type="caution">
    <text evidence="4">The sequence shown here is derived from an EMBL/GenBank/DDBJ whole genome shotgun (WGS) entry which is preliminary data.</text>
</comment>
<dbReference type="SMART" id="SM00267">
    <property type="entry name" value="GGDEF"/>
    <property type="match status" value="1"/>
</dbReference>
<sequence length="238" mass="25724">MASSPLRLAHARALLQRAGVELPPADSPDEVQAIIDALCELSERDALTGLPNRRAFLARLAQELDRSTRSGETSLLLMFDIDHFKGVNDTHGHLAGDAVIRTVAAILSEHVRPMDTVARLGGEEFGVLLPQCSVGAGAVLAERLRAAVESHPIGLPDGKVTLRVTVSVGGAYSPPWVRTSVERWLERADRQLYMAKRQGRNRVCIEAVPVSDVSAEEKQLLFAWTPPDGLIIDAADAT</sequence>
<dbReference type="NCBIfam" id="TIGR00254">
    <property type="entry name" value="GGDEF"/>
    <property type="match status" value="1"/>
</dbReference>
<dbReference type="PANTHER" id="PTHR45138">
    <property type="entry name" value="REGULATORY COMPONENTS OF SENSORY TRANSDUCTION SYSTEM"/>
    <property type="match status" value="1"/>
</dbReference>
<organism evidence="4 5">
    <name type="scientific">Tepidimonas charontis</name>
    <dbReference type="NCBI Taxonomy" id="2267262"/>
    <lineage>
        <taxon>Bacteria</taxon>
        <taxon>Pseudomonadati</taxon>
        <taxon>Pseudomonadota</taxon>
        <taxon>Betaproteobacteria</taxon>
        <taxon>Burkholderiales</taxon>
        <taxon>Tepidimonas</taxon>
    </lineage>
</organism>
<dbReference type="InterPro" id="IPR050469">
    <property type="entry name" value="Diguanylate_Cyclase"/>
</dbReference>
<dbReference type="PROSITE" id="PS50887">
    <property type="entry name" value="GGDEF"/>
    <property type="match status" value="1"/>
</dbReference>
<evidence type="ECO:0000313" key="5">
    <source>
        <dbReference type="Proteomes" id="UP000318294"/>
    </source>
</evidence>
<dbReference type="GO" id="GO:0005886">
    <property type="term" value="C:plasma membrane"/>
    <property type="evidence" value="ECO:0007669"/>
    <property type="project" value="TreeGrafter"/>
</dbReference>
<comment type="catalytic activity">
    <reaction evidence="2">
        <text>2 GTP = 3',3'-c-di-GMP + 2 diphosphate</text>
        <dbReference type="Rhea" id="RHEA:24898"/>
        <dbReference type="ChEBI" id="CHEBI:33019"/>
        <dbReference type="ChEBI" id="CHEBI:37565"/>
        <dbReference type="ChEBI" id="CHEBI:58805"/>
        <dbReference type="EC" id="2.7.7.65"/>
    </reaction>
</comment>
<dbReference type="InterPro" id="IPR043128">
    <property type="entry name" value="Rev_trsase/Diguanyl_cyclase"/>
</dbReference>
<dbReference type="CDD" id="cd01949">
    <property type="entry name" value="GGDEF"/>
    <property type="match status" value="1"/>
</dbReference>
<dbReference type="EMBL" id="VJON01000029">
    <property type="protein sequence ID" value="TSE33263.1"/>
    <property type="molecule type" value="Genomic_DNA"/>
</dbReference>
<dbReference type="OrthoDB" id="9813903at2"/>
<keyword evidence="5" id="KW-1185">Reference proteome</keyword>
<evidence type="ECO:0000313" key="4">
    <source>
        <dbReference type="EMBL" id="TSE33263.1"/>
    </source>
</evidence>
<dbReference type="InterPro" id="IPR000160">
    <property type="entry name" value="GGDEF_dom"/>
</dbReference>
<dbReference type="AlphaFoldDB" id="A0A554XBP6"/>
<dbReference type="Proteomes" id="UP000318294">
    <property type="component" value="Unassembled WGS sequence"/>
</dbReference>
<dbReference type="RefSeq" id="WP_144328728.1">
    <property type="nucleotide sequence ID" value="NZ_VJON01000029.1"/>
</dbReference>
<dbReference type="Gene3D" id="3.30.70.270">
    <property type="match status" value="1"/>
</dbReference>
<accession>A0A554XBP6</accession>
<dbReference type="GO" id="GO:0052621">
    <property type="term" value="F:diguanylate cyclase activity"/>
    <property type="evidence" value="ECO:0007669"/>
    <property type="project" value="UniProtKB-EC"/>
</dbReference>
<dbReference type="GO" id="GO:1902201">
    <property type="term" value="P:negative regulation of bacterial-type flagellum-dependent cell motility"/>
    <property type="evidence" value="ECO:0007669"/>
    <property type="project" value="TreeGrafter"/>
</dbReference>
<dbReference type="FunFam" id="3.30.70.270:FF:000001">
    <property type="entry name" value="Diguanylate cyclase domain protein"/>
    <property type="match status" value="1"/>
</dbReference>
<evidence type="ECO:0000256" key="2">
    <source>
        <dbReference type="ARBA" id="ARBA00034247"/>
    </source>
</evidence>
<name>A0A554XBP6_9BURK</name>
<proteinExistence type="predicted"/>
<gene>
    <name evidence="4" type="primary">pleD_3</name>
    <name evidence="4" type="ORF">Tchar_01786</name>
</gene>
<dbReference type="EC" id="2.7.7.65" evidence="1"/>
<protein>
    <recommendedName>
        <fullName evidence="1">diguanylate cyclase</fullName>
        <ecNumber evidence="1">2.7.7.65</ecNumber>
    </recommendedName>
</protein>
<dbReference type="InterPro" id="IPR029787">
    <property type="entry name" value="Nucleotide_cyclase"/>
</dbReference>
<feature type="domain" description="GGDEF" evidence="3">
    <location>
        <begin position="72"/>
        <end position="208"/>
    </location>
</feature>
<evidence type="ECO:0000259" key="3">
    <source>
        <dbReference type="PROSITE" id="PS50887"/>
    </source>
</evidence>
<dbReference type="PANTHER" id="PTHR45138:SF9">
    <property type="entry name" value="DIGUANYLATE CYCLASE DGCM-RELATED"/>
    <property type="match status" value="1"/>
</dbReference>
<dbReference type="SUPFAM" id="SSF55073">
    <property type="entry name" value="Nucleotide cyclase"/>
    <property type="match status" value="1"/>
</dbReference>